<evidence type="ECO:0000313" key="2">
    <source>
        <dbReference type="EMBL" id="RFU63817.1"/>
    </source>
</evidence>
<dbReference type="CDD" id="cd00093">
    <property type="entry name" value="HTH_XRE"/>
    <property type="match status" value="1"/>
</dbReference>
<dbReference type="Proteomes" id="UP000262939">
    <property type="component" value="Unassembled WGS sequence"/>
</dbReference>
<dbReference type="SUPFAM" id="SSF48452">
    <property type="entry name" value="TPR-like"/>
    <property type="match status" value="1"/>
</dbReference>
<proteinExistence type="predicted"/>
<dbReference type="Pfam" id="PF01381">
    <property type="entry name" value="HTH_3"/>
    <property type="match status" value="1"/>
</dbReference>
<dbReference type="SMART" id="SM00028">
    <property type="entry name" value="TPR"/>
    <property type="match status" value="2"/>
</dbReference>
<sequence>MLLLWWCQKLIVNIDIGKVIKNLRKFSNMSQKDLAEGICTQAHISKIENSNEVPSAILLYQLAKKLGVDMNYFFDIAENPRLDYIRDVYHLIRYYIRERDYEAVHNIIKAEQKNPLFFSTEHKQFFLWHEAICEFYLNKNDTKSIEKLNFALRLTYYSRNRLMKEREIEISNSIAILYKEKGDYDEAITLYNSLLEHIRLIENPRDLTIRLRIEYGLGKAYTDIGEYEKSLDICKKGISYALKNEVLYLLGELYYQCASNYFRLDDFLNGDIYIKKSITTFDIQGNDKMVESVKLMEIHLKNTGTLDIPAK</sequence>
<dbReference type="EMBL" id="QVTD01000005">
    <property type="protein sequence ID" value="RFU63817.1"/>
    <property type="molecule type" value="Genomic_DNA"/>
</dbReference>
<dbReference type="PANTHER" id="PTHR37038">
    <property type="entry name" value="TRANSCRIPTIONAL REGULATOR-RELATED"/>
    <property type="match status" value="1"/>
</dbReference>
<dbReference type="InterPro" id="IPR041315">
    <property type="entry name" value="PlcR_TPR"/>
</dbReference>
<comment type="caution">
    <text evidence="2">The sequence shown here is derived from an EMBL/GenBank/DDBJ whole genome shotgun (WGS) entry which is preliminary data.</text>
</comment>
<dbReference type="SUPFAM" id="SSF47413">
    <property type="entry name" value="lambda repressor-like DNA-binding domains"/>
    <property type="match status" value="1"/>
</dbReference>
<dbReference type="PROSITE" id="PS50943">
    <property type="entry name" value="HTH_CROC1"/>
    <property type="match status" value="1"/>
</dbReference>
<dbReference type="PANTHER" id="PTHR37038:SF14">
    <property type="entry name" value="TRANSCRIPTIONAL ACTIVATOR"/>
    <property type="match status" value="1"/>
</dbReference>
<feature type="domain" description="HTH cro/C1-type" evidence="1">
    <location>
        <begin position="20"/>
        <end position="73"/>
    </location>
</feature>
<organism evidence="2 3">
    <name type="scientific">Peribacillus glennii</name>
    <dbReference type="NCBI Taxonomy" id="2303991"/>
    <lineage>
        <taxon>Bacteria</taxon>
        <taxon>Bacillati</taxon>
        <taxon>Bacillota</taxon>
        <taxon>Bacilli</taxon>
        <taxon>Bacillales</taxon>
        <taxon>Bacillaceae</taxon>
        <taxon>Peribacillus</taxon>
    </lineage>
</organism>
<gene>
    <name evidence="2" type="ORF">D0466_10150</name>
</gene>
<dbReference type="InterPro" id="IPR001387">
    <property type="entry name" value="Cro/C1-type_HTH"/>
</dbReference>
<dbReference type="InterPro" id="IPR010982">
    <property type="entry name" value="Lambda_DNA-bd_dom_sf"/>
</dbReference>
<reference evidence="2 3" key="1">
    <citation type="submission" date="2018-08" db="EMBL/GenBank/DDBJ databases">
        <title>Bacillus chawlae sp. nov., Bacillus glennii sp. nov., and Bacillus saganii sp. nov. Isolated from the Vehicle Assembly Building at Kennedy Space Center where the Viking Spacecraft were Assembled.</title>
        <authorList>
            <person name="Seuylemezian A."/>
            <person name="Vaishampayan P."/>
        </authorList>
    </citation>
    <scope>NUCLEOTIDE SEQUENCE [LARGE SCALE GENOMIC DNA]</scope>
    <source>
        <strain evidence="2 3">V44-8</strain>
    </source>
</reference>
<dbReference type="InterPro" id="IPR053163">
    <property type="entry name" value="HTH-type_regulator_Rgg"/>
</dbReference>
<dbReference type="SMART" id="SM00530">
    <property type="entry name" value="HTH_XRE"/>
    <property type="match status" value="1"/>
</dbReference>
<dbReference type="Gene3D" id="1.25.40.10">
    <property type="entry name" value="Tetratricopeptide repeat domain"/>
    <property type="match status" value="1"/>
</dbReference>
<dbReference type="Pfam" id="PF18768">
    <property type="entry name" value="RNPP_C"/>
    <property type="match status" value="1"/>
</dbReference>
<dbReference type="AlphaFoldDB" id="A0A372LCW2"/>
<accession>A0A372LCW2</accession>
<evidence type="ECO:0000313" key="3">
    <source>
        <dbReference type="Proteomes" id="UP000262939"/>
    </source>
</evidence>
<dbReference type="InterPro" id="IPR011990">
    <property type="entry name" value="TPR-like_helical_dom_sf"/>
</dbReference>
<protein>
    <submittedName>
        <fullName evidence="2">Helix-turn-helix domain-containing protein</fullName>
    </submittedName>
</protein>
<name>A0A372LCW2_9BACI</name>
<dbReference type="InterPro" id="IPR019734">
    <property type="entry name" value="TPR_rpt"/>
</dbReference>
<dbReference type="GO" id="GO:0003677">
    <property type="term" value="F:DNA binding"/>
    <property type="evidence" value="ECO:0007669"/>
    <property type="project" value="InterPro"/>
</dbReference>
<keyword evidence="3" id="KW-1185">Reference proteome</keyword>
<evidence type="ECO:0000259" key="1">
    <source>
        <dbReference type="PROSITE" id="PS50943"/>
    </source>
</evidence>